<protein>
    <recommendedName>
        <fullName evidence="3">OsmC family protein</fullName>
    </recommendedName>
</protein>
<proteinExistence type="predicted"/>
<gene>
    <name evidence="1" type="ORF">PBF_00470</name>
</gene>
<comment type="caution">
    <text evidence="1">The sequence shown here is derived from an EMBL/GenBank/DDBJ whole genome shotgun (WGS) entry which is preliminary data.</text>
</comment>
<dbReference type="eggNOG" id="COG1765">
    <property type="taxonomic scope" value="Bacteria"/>
</dbReference>
<dbReference type="PATRIC" id="fig|1307436.3.peg.108"/>
<dbReference type="Proteomes" id="UP000019270">
    <property type="component" value="Unassembled WGS sequence"/>
</dbReference>
<dbReference type="InterPro" id="IPR015946">
    <property type="entry name" value="KH_dom-like_a/b"/>
</dbReference>
<dbReference type="Pfam" id="PF02566">
    <property type="entry name" value="OsmC"/>
    <property type="match status" value="1"/>
</dbReference>
<name>W7L338_CYTFI</name>
<dbReference type="InterPro" id="IPR036102">
    <property type="entry name" value="OsmC/Ohrsf"/>
</dbReference>
<organism evidence="1 2">
    <name type="scientific">Cytobacillus firmus DS1</name>
    <dbReference type="NCBI Taxonomy" id="1307436"/>
    <lineage>
        <taxon>Bacteria</taxon>
        <taxon>Bacillati</taxon>
        <taxon>Bacillota</taxon>
        <taxon>Bacilli</taxon>
        <taxon>Bacillales</taxon>
        <taxon>Bacillaceae</taxon>
        <taxon>Cytobacillus</taxon>
    </lineage>
</organism>
<evidence type="ECO:0008006" key="3">
    <source>
        <dbReference type="Google" id="ProtNLM"/>
    </source>
</evidence>
<dbReference type="EMBL" id="APVL01000001">
    <property type="protein sequence ID" value="EWG12853.1"/>
    <property type="molecule type" value="Genomic_DNA"/>
</dbReference>
<evidence type="ECO:0000313" key="2">
    <source>
        <dbReference type="Proteomes" id="UP000019270"/>
    </source>
</evidence>
<evidence type="ECO:0000313" key="1">
    <source>
        <dbReference type="EMBL" id="EWG12853.1"/>
    </source>
</evidence>
<dbReference type="OrthoDB" id="13625at2"/>
<dbReference type="RefSeq" id="WP_035325609.1">
    <property type="nucleotide sequence ID" value="NZ_APVL01000001.1"/>
</dbReference>
<dbReference type="PANTHER" id="PTHR34352">
    <property type="entry name" value="PROTEIN YHFA"/>
    <property type="match status" value="1"/>
</dbReference>
<dbReference type="InterPro" id="IPR003718">
    <property type="entry name" value="OsmC/Ohr_fam"/>
</dbReference>
<dbReference type="PANTHER" id="PTHR34352:SF1">
    <property type="entry name" value="PROTEIN YHFA"/>
    <property type="match status" value="1"/>
</dbReference>
<dbReference type="SUPFAM" id="SSF82784">
    <property type="entry name" value="OsmC-like"/>
    <property type="match status" value="1"/>
</dbReference>
<accession>W7L338</accession>
<reference evidence="2" key="1">
    <citation type="submission" date="2013-03" db="EMBL/GenBank/DDBJ databases">
        <title>Draft genome sequence of Bacillus firmus DS1.</title>
        <authorList>
            <person name="Peng D."/>
            <person name="Zhu L."/>
            <person name="Sun M."/>
        </authorList>
    </citation>
    <scope>NUCLEOTIDE SEQUENCE [LARGE SCALE GENOMIC DNA]</scope>
    <source>
        <strain evidence="2">DS1</strain>
    </source>
</reference>
<reference evidence="1 2" key="2">
    <citation type="journal article" date="2016" name="Sci. Rep.">
        <title>A novel serine protease, Sep1, from Bacillus firmus DS-1 has nematicidal activity and degrades multiple intestinal-associated nematode proteins.</title>
        <authorList>
            <person name="Geng C."/>
            <person name="Nie X."/>
            <person name="Tang Z."/>
            <person name="Zhang Y."/>
            <person name="Lin J."/>
            <person name="Sun M."/>
            <person name="Peng D."/>
        </authorList>
    </citation>
    <scope>NUCLEOTIDE SEQUENCE [LARGE SCALE GENOMIC DNA]</scope>
    <source>
        <strain evidence="1 2">DS1</strain>
    </source>
</reference>
<sequence>MKFTINDKNITGELGYGKLPVSPNDKAGYRPMELFVSSLAGCSGTVLWNILQKKRLGVKKIEAEVSVSRNPEEANRINTLTILAEVHADQALSKVQAAKVAELTVKNCGMIQSVIGSIDISYEVTFTGDSD</sequence>
<dbReference type="Gene3D" id="3.30.300.20">
    <property type="match status" value="1"/>
</dbReference>
<dbReference type="AlphaFoldDB" id="W7L338"/>